<reference evidence="1 2" key="1">
    <citation type="submission" date="2019-07" db="EMBL/GenBank/DDBJ databases">
        <title>De Novo Assembly of kiwifruit Actinidia rufa.</title>
        <authorList>
            <person name="Sugita-Konishi S."/>
            <person name="Sato K."/>
            <person name="Mori E."/>
            <person name="Abe Y."/>
            <person name="Kisaki G."/>
            <person name="Hamano K."/>
            <person name="Suezawa K."/>
            <person name="Otani M."/>
            <person name="Fukuda T."/>
            <person name="Manabe T."/>
            <person name="Gomi K."/>
            <person name="Tabuchi M."/>
            <person name="Akimitsu K."/>
            <person name="Kataoka I."/>
        </authorList>
    </citation>
    <scope>NUCLEOTIDE SEQUENCE [LARGE SCALE GENOMIC DNA]</scope>
    <source>
        <strain evidence="2">cv. Fuchu</strain>
    </source>
</reference>
<evidence type="ECO:0000313" key="2">
    <source>
        <dbReference type="Proteomes" id="UP000585474"/>
    </source>
</evidence>
<gene>
    <name evidence="1" type="ORF">Acr_13g0001220</name>
</gene>
<dbReference type="OrthoDB" id="1728585at2759"/>
<proteinExistence type="predicted"/>
<accession>A0A7J0FJ59</accession>
<dbReference type="AlphaFoldDB" id="A0A7J0FJ59"/>
<dbReference type="Proteomes" id="UP000585474">
    <property type="component" value="Unassembled WGS sequence"/>
</dbReference>
<organism evidence="1 2">
    <name type="scientific">Actinidia rufa</name>
    <dbReference type="NCBI Taxonomy" id="165716"/>
    <lineage>
        <taxon>Eukaryota</taxon>
        <taxon>Viridiplantae</taxon>
        <taxon>Streptophyta</taxon>
        <taxon>Embryophyta</taxon>
        <taxon>Tracheophyta</taxon>
        <taxon>Spermatophyta</taxon>
        <taxon>Magnoliopsida</taxon>
        <taxon>eudicotyledons</taxon>
        <taxon>Gunneridae</taxon>
        <taxon>Pentapetalae</taxon>
        <taxon>asterids</taxon>
        <taxon>Ericales</taxon>
        <taxon>Actinidiaceae</taxon>
        <taxon>Actinidia</taxon>
    </lineage>
</organism>
<dbReference type="EMBL" id="BJWL01000013">
    <property type="protein sequence ID" value="GFY98721.1"/>
    <property type="molecule type" value="Genomic_DNA"/>
</dbReference>
<evidence type="ECO:0000313" key="1">
    <source>
        <dbReference type="EMBL" id="GFY98721.1"/>
    </source>
</evidence>
<protein>
    <submittedName>
        <fullName evidence="1">AAA-type ATPase family protein</fullName>
    </submittedName>
</protein>
<comment type="caution">
    <text evidence="1">The sequence shown here is derived from an EMBL/GenBank/DDBJ whole genome shotgun (WGS) entry which is preliminary data.</text>
</comment>
<sequence length="194" mass="21401">MQTSLSILESHGTPIKGIHFETRSGDTSVVTGASILASLSNFGKEFSLVPSPSRNDEDVQQDSEMPMLPSACEVSDNRIVDAEMKDTSDHNDEAGNIDKVPKGSHELRPLLRMLAESPASEIDLSGSISKILDHQREIRELLKNFDTPILASIRRQAFKDGLQQGILSASNIDVSLDNFPYYLRCKLWLSVLTC</sequence>
<keyword evidence="2" id="KW-1185">Reference proteome</keyword>
<name>A0A7J0FJ59_9ERIC</name>